<dbReference type="AlphaFoldDB" id="A0A6L2MZG2"/>
<dbReference type="InterPro" id="IPR012337">
    <property type="entry name" value="RNaseH-like_sf"/>
</dbReference>
<dbReference type="PANTHER" id="PTHR11439">
    <property type="entry name" value="GAG-POL-RELATED RETROTRANSPOSON"/>
    <property type="match status" value="1"/>
</dbReference>
<dbReference type="InterPro" id="IPR036397">
    <property type="entry name" value="RNaseH_sf"/>
</dbReference>
<evidence type="ECO:0000259" key="5">
    <source>
        <dbReference type="Pfam" id="PF22936"/>
    </source>
</evidence>
<evidence type="ECO:0000259" key="4">
    <source>
        <dbReference type="Pfam" id="PF13976"/>
    </source>
</evidence>
<protein>
    <recommendedName>
        <fullName evidence="7">Retrovirus-related Pol polyprotein from transposon TNT 1-94</fullName>
    </recommendedName>
</protein>
<evidence type="ECO:0000313" key="6">
    <source>
        <dbReference type="EMBL" id="GEU79351.1"/>
    </source>
</evidence>
<proteinExistence type="predicted"/>
<dbReference type="GO" id="GO:0004190">
    <property type="term" value="F:aspartic-type endopeptidase activity"/>
    <property type="evidence" value="ECO:0007669"/>
    <property type="project" value="UniProtKB-KW"/>
</dbReference>
<dbReference type="CDD" id="cd09272">
    <property type="entry name" value="RNase_HI_RT_Ty1"/>
    <property type="match status" value="1"/>
</dbReference>
<dbReference type="InterPro" id="IPR025724">
    <property type="entry name" value="GAG-pre-integrase_dom"/>
</dbReference>
<dbReference type="PANTHER" id="PTHR11439:SF495">
    <property type="entry name" value="REVERSE TRANSCRIPTASE, RNA-DEPENDENT DNA POLYMERASE-RELATED"/>
    <property type="match status" value="1"/>
</dbReference>
<dbReference type="SUPFAM" id="SSF56672">
    <property type="entry name" value="DNA/RNA polymerases"/>
    <property type="match status" value="1"/>
</dbReference>
<dbReference type="EMBL" id="BKCJ010007855">
    <property type="protein sequence ID" value="GEU79351.1"/>
    <property type="molecule type" value="Genomic_DNA"/>
</dbReference>
<reference evidence="6" key="1">
    <citation type="journal article" date="2019" name="Sci. Rep.">
        <title>Draft genome of Tanacetum cinerariifolium, the natural source of mosquito coil.</title>
        <authorList>
            <person name="Yamashiro T."/>
            <person name="Shiraishi A."/>
            <person name="Satake H."/>
            <person name="Nakayama K."/>
        </authorList>
    </citation>
    <scope>NUCLEOTIDE SEQUENCE</scope>
</reference>
<dbReference type="SUPFAM" id="SSF53098">
    <property type="entry name" value="Ribonuclease H-like"/>
    <property type="match status" value="1"/>
</dbReference>
<dbReference type="GO" id="GO:0003676">
    <property type="term" value="F:nucleic acid binding"/>
    <property type="evidence" value="ECO:0007669"/>
    <property type="project" value="InterPro"/>
</dbReference>
<accession>A0A6L2MZG2</accession>
<dbReference type="Pfam" id="PF07727">
    <property type="entry name" value="RVT_2"/>
    <property type="match status" value="1"/>
</dbReference>
<organism evidence="6">
    <name type="scientific">Tanacetum cinerariifolium</name>
    <name type="common">Dalmatian daisy</name>
    <name type="synonym">Chrysanthemum cinerariifolium</name>
    <dbReference type="NCBI Taxonomy" id="118510"/>
    <lineage>
        <taxon>Eukaryota</taxon>
        <taxon>Viridiplantae</taxon>
        <taxon>Streptophyta</taxon>
        <taxon>Embryophyta</taxon>
        <taxon>Tracheophyta</taxon>
        <taxon>Spermatophyta</taxon>
        <taxon>Magnoliopsida</taxon>
        <taxon>eudicotyledons</taxon>
        <taxon>Gunneridae</taxon>
        <taxon>Pentapetalae</taxon>
        <taxon>asterids</taxon>
        <taxon>campanulids</taxon>
        <taxon>Asterales</taxon>
        <taxon>Asteraceae</taxon>
        <taxon>Asteroideae</taxon>
        <taxon>Anthemideae</taxon>
        <taxon>Anthemidinae</taxon>
        <taxon>Tanacetum</taxon>
    </lineage>
</organism>
<feature type="domain" description="GAG-pre-integrase" evidence="4">
    <location>
        <begin position="621"/>
        <end position="691"/>
    </location>
</feature>
<keyword evidence="1" id="KW-0064">Aspartyl protease</keyword>
<dbReference type="InterPro" id="IPR054722">
    <property type="entry name" value="PolX-like_BBD"/>
</dbReference>
<gene>
    <name evidence="6" type="ORF">Tci_051329</name>
</gene>
<keyword evidence="2" id="KW-0175">Coiled coil</keyword>
<feature type="domain" description="Reverse transcriptase Ty1/copia-type" evidence="3">
    <location>
        <begin position="778"/>
        <end position="840"/>
    </location>
</feature>
<dbReference type="Pfam" id="PF13976">
    <property type="entry name" value="gag_pre-integrs"/>
    <property type="match status" value="1"/>
</dbReference>
<evidence type="ECO:0008006" key="7">
    <source>
        <dbReference type="Google" id="ProtNLM"/>
    </source>
</evidence>
<dbReference type="Pfam" id="PF22936">
    <property type="entry name" value="Pol_BBD"/>
    <property type="match status" value="1"/>
</dbReference>
<name>A0A6L2MZG2_TANCI</name>
<evidence type="ECO:0000259" key="3">
    <source>
        <dbReference type="Pfam" id="PF07727"/>
    </source>
</evidence>
<evidence type="ECO:0000256" key="2">
    <source>
        <dbReference type="SAM" id="Coils"/>
    </source>
</evidence>
<sequence>MDINIDALYNILKQNQGDVNDALGYKKKAVVDTLDPLALVAEKKKVAKHKEKVEVQSESEESDDEDISDLKKTTVLLAKAFNRKKYYAKPTNNNLRISLASSLANKKPEYVKSVEKKEDKKADEKKGIRAKLNVITARRKDILPKTAREQRKKIDEQDILFDKMSRQLVEMKNNVLRLQEKNLEKETKISELEGCISNKDVEIEKCLERLNECENKLHKIGQTNQTIHMIMPSKDILYNGRKGIGFENPSYFEKAKDLRPSLYDEKVIGLGYTLMFLIHSDEALEIEKFKREKENKIEFVYDYGNLNASYVNEKIKFSDDYFQEIINPDFEKIDSPFQQTSLLKPYVPTVIFEMIIIDLEDEVVSLLEREKANLKTIKSLKSKGFKSSENAISESENQSENDCQVVEKECDQVENSKVIAPGMFKLNLDTFSSTRRPKQSNVIWKKKGLCDSFDENNLFIFDEESVRISPFSKMPFRKKPRDSMNVRSKSNSNTSLPRIVHRWLPKMQPLAEPVAKWIPRVERCSKHMTGNRALLTNFVEKFLGTVRFGNNDFAVIAGYGDVVIGSMTINKVYYVEGLGHNLFSAVQFCDKGLEVAFRKSTCFVRNEDGVDFLTGDRSSNLYTNALNEVASNSSTCLLAKASSSQSWLWHQRLSHLNFTTINSLVKNNLVQGLPKMKFEKYHLCSACEQGKIHRKHHKSKTAFASNKPFYLLHMDLGGLMRVENEASEVKISFIKKTQVNLQLQVQRVRTDNGTEFKNKTLAKFFDEVGITQQFYAITFLNGILKEEVYVGQPPGFVSKQYPDYVYALDKALYGLKQAPRAWYDILSQFLIDSGFKKVPTPMVEQAKLKLDLVGKPVDHTYYQSMIGLLMYVTSSRPDIMFATCMCARYQANPNEHHVLAVKRIFHYLKGTINLGIWYPKDSSFDLTTYSDADHAGCHLDQKTESEYVAVSSCCSQVLWMRTQLTDYGFVYDKVPIYCDLNSAIAISCNPVHHTRTKHIDVRYHFIKDHVEKGTAELYFIGIEYQLANLFMKSLPEARFKFLVEKLGMMSRET</sequence>
<keyword evidence="1" id="KW-0378">Hydrolase</keyword>
<keyword evidence="1" id="KW-0645">Protease</keyword>
<dbReference type="Gene3D" id="3.30.420.10">
    <property type="entry name" value="Ribonuclease H-like superfamily/Ribonuclease H"/>
    <property type="match status" value="1"/>
</dbReference>
<dbReference type="InterPro" id="IPR043502">
    <property type="entry name" value="DNA/RNA_pol_sf"/>
</dbReference>
<dbReference type="InterPro" id="IPR013103">
    <property type="entry name" value="RVT_2"/>
</dbReference>
<feature type="coiled-coil region" evidence="2">
    <location>
        <begin position="161"/>
        <end position="216"/>
    </location>
</feature>
<evidence type="ECO:0000256" key="1">
    <source>
        <dbReference type="ARBA" id="ARBA00022750"/>
    </source>
</evidence>
<comment type="caution">
    <text evidence="6">The sequence shown here is derived from an EMBL/GenBank/DDBJ whole genome shotgun (WGS) entry which is preliminary data.</text>
</comment>
<feature type="domain" description="Retrovirus-related Pol polyprotein from transposon TNT 1-94-like beta-barrel" evidence="5">
    <location>
        <begin position="524"/>
        <end position="592"/>
    </location>
</feature>